<dbReference type="GO" id="GO:0052689">
    <property type="term" value="F:carboxylic ester hydrolase activity"/>
    <property type="evidence" value="ECO:0007669"/>
    <property type="project" value="TreeGrafter"/>
</dbReference>
<dbReference type="Proteomes" id="UP000813385">
    <property type="component" value="Unassembled WGS sequence"/>
</dbReference>
<sequence>MLALHLFSLLLAASLVNGLTSLTASNTSEPSIVDLGYAKYRGVRLAAGVDQYLGMRYAAPPLGDLRFRGPKDPLKEEGIQNATQFRPICMGSAQSPSASIGEDCLFVNVFTPSGATPTSKLPVWLYFQGGGYRANANNNYNGTKVVEESGKKIVYVNFNYRVGPLGFLASEEVRRNGDLNAGLLDQRRVLHWVKKNISKFGGNPKYVVIHGASAGASSVVHHLTAYGGRNDALFVGAAIQSLFCSPLRTVAEVKFQFDRFVKDIGCSGAKDKLACLRSAKLKSFLAASKVYPLPGSASNLPLPNWYWLPVIDGNMIRQSLYGQFQQGKFIKVPMLIGSANDEGTMYAPNASNTTDITLFFKNNFPGLDQKGLQDILTAYPLLPALRRHAKWFPSAAAAYGDVTFTCPGNQLAIYQAFNFSSSKVWNYRFNVLDPDNEAAGLGVVHTQDASAILGVGHARSYPRSYTTTNAAIVPITMHYYISFIRSLNPNKYRLAGAPLWEPWGSGSGVRLRIQTNDTGMESIPTQQTQQCNLWKRLSGQMRI</sequence>
<dbReference type="Gene3D" id="3.40.50.1820">
    <property type="entry name" value="alpha/beta hydrolase"/>
    <property type="match status" value="1"/>
</dbReference>
<evidence type="ECO:0000259" key="4">
    <source>
        <dbReference type="Pfam" id="PF00135"/>
    </source>
</evidence>
<proteinExistence type="inferred from homology"/>
<dbReference type="EMBL" id="JAGPXD010000004">
    <property type="protein sequence ID" value="KAH7357956.1"/>
    <property type="molecule type" value="Genomic_DNA"/>
</dbReference>
<protein>
    <recommendedName>
        <fullName evidence="3">Carboxylic ester hydrolase</fullName>
        <ecNumber evidence="3">3.1.1.-</ecNumber>
    </recommendedName>
</protein>
<dbReference type="InterPro" id="IPR002018">
    <property type="entry name" value="CarbesteraseB"/>
</dbReference>
<keyword evidence="3" id="KW-0732">Signal</keyword>
<dbReference type="InterPro" id="IPR019826">
    <property type="entry name" value="Carboxylesterase_B_AS"/>
</dbReference>
<gene>
    <name evidence="5" type="ORF">B0T11DRAFT_306597</name>
</gene>
<dbReference type="PANTHER" id="PTHR43918">
    <property type="entry name" value="ACETYLCHOLINESTERASE"/>
    <property type="match status" value="1"/>
</dbReference>
<dbReference type="Pfam" id="PF00135">
    <property type="entry name" value="COesterase"/>
    <property type="match status" value="1"/>
</dbReference>
<feature type="signal peptide" evidence="3">
    <location>
        <begin position="1"/>
        <end position="18"/>
    </location>
</feature>
<dbReference type="InterPro" id="IPR050654">
    <property type="entry name" value="AChE-related_enzymes"/>
</dbReference>
<comment type="similarity">
    <text evidence="1 3">Belongs to the type-B carboxylesterase/lipase family.</text>
</comment>
<dbReference type="InterPro" id="IPR019819">
    <property type="entry name" value="Carboxylesterase_B_CS"/>
</dbReference>
<dbReference type="AlphaFoldDB" id="A0A8K0T7X5"/>
<dbReference type="PROSITE" id="PS00941">
    <property type="entry name" value="CARBOXYLESTERASE_B_2"/>
    <property type="match status" value="1"/>
</dbReference>
<comment type="caution">
    <text evidence="5">The sequence shown here is derived from an EMBL/GenBank/DDBJ whole genome shotgun (WGS) entry which is preliminary data.</text>
</comment>
<evidence type="ECO:0000256" key="2">
    <source>
        <dbReference type="ARBA" id="ARBA00022801"/>
    </source>
</evidence>
<dbReference type="InterPro" id="IPR029058">
    <property type="entry name" value="AB_hydrolase_fold"/>
</dbReference>
<evidence type="ECO:0000256" key="3">
    <source>
        <dbReference type="RuleBase" id="RU361235"/>
    </source>
</evidence>
<feature type="chain" id="PRO_5035490031" description="Carboxylic ester hydrolase" evidence="3">
    <location>
        <begin position="19"/>
        <end position="543"/>
    </location>
</feature>
<dbReference type="SUPFAM" id="SSF53474">
    <property type="entry name" value="alpha/beta-Hydrolases"/>
    <property type="match status" value="1"/>
</dbReference>
<name>A0A8K0T7X5_9PEZI</name>
<organism evidence="5 6">
    <name type="scientific">Plectosphaerella cucumerina</name>
    <dbReference type="NCBI Taxonomy" id="40658"/>
    <lineage>
        <taxon>Eukaryota</taxon>
        <taxon>Fungi</taxon>
        <taxon>Dikarya</taxon>
        <taxon>Ascomycota</taxon>
        <taxon>Pezizomycotina</taxon>
        <taxon>Sordariomycetes</taxon>
        <taxon>Hypocreomycetidae</taxon>
        <taxon>Glomerellales</taxon>
        <taxon>Plectosphaerellaceae</taxon>
        <taxon>Plectosphaerella</taxon>
    </lineage>
</organism>
<keyword evidence="6" id="KW-1185">Reference proteome</keyword>
<reference evidence="5" key="1">
    <citation type="journal article" date="2021" name="Nat. Commun.">
        <title>Genetic determinants of endophytism in the Arabidopsis root mycobiome.</title>
        <authorList>
            <person name="Mesny F."/>
            <person name="Miyauchi S."/>
            <person name="Thiergart T."/>
            <person name="Pickel B."/>
            <person name="Atanasova L."/>
            <person name="Karlsson M."/>
            <person name="Huettel B."/>
            <person name="Barry K.W."/>
            <person name="Haridas S."/>
            <person name="Chen C."/>
            <person name="Bauer D."/>
            <person name="Andreopoulos W."/>
            <person name="Pangilinan J."/>
            <person name="LaButti K."/>
            <person name="Riley R."/>
            <person name="Lipzen A."/>
            <person name="Clum A."/>
            <person name="Drula E."/>
            <person name="Henrissat B."/>
            <person name="Kohler A."/>
            <person name="Grigoriev I.V."/>
            <person name="Martin F.M."/>
            <person name="Hacquard S."/>
        </authorList>
    </citation>
    <scope>NUCLEOTIDE SEQUENCE</scope>
    <source>
        <strain evidence="5">MPI-CAGE-AT-0016</strain>
    </source>
</reference>
<dbReference type="PROSITE" id="PS00122">
    <property type="entry name" value="CARBOXYLESTERASE_B_1"/>
    <property type="match status" value="1"/>
</dbReference>
<dbReference type="PANTHER" id="PTHR43918:SF4">
    <property type="entry name" value="CARBOXYLIC ESTER HYDROLASE"/>
    <property type="match status" value="1"/>
</dbReference>
<evidence type="ECO:0000256" key="1">
    <source>
        <dbReference type="ARBA" id="ARBA00005964"/>
    </source>
</evidence>
<accession>A0A8K0T7X5</accession>
<evidence type="ECO:0000313" key="5">
    <source>
        <dbReference type="EMBL" id="KAH7357956.1"/>
    </source>
</evidence>
<keyword evidence="2 3" id="KW-0378">Hydrolase</keyword>
<evidence type="ECO:0000313" key="6">
    <source>
        <dbReference type="Proteomes" id="UP000813385"/>
    </source>
</evidence>
<dbReference type="EC" id="3.1.1.-" evidence="3"/>
<dbReference type="OrthoDB" id="408631at2759"/>
<feature type="domain" description="Carboxylesterase type B" evidence="4">
    <location>
        <begin position="32"/>
        <end position="534"/>
    </location>
</feature>